<dbReference type="InterPro" id="IPR047224">
    <property type="entry name" value="FAS_alpha_su_C"/>
</dbReference>
<dbReference type="Gene3D" id="3.40.50.720">
    <property type="entry name" value="NAD(P)-binding Rossmann-like Domain"/>
    <property type="match status" value="1"/>
</dbReference>
<dbReference type="SUPFAM" id="SSF53901">
    <property type="entry name" value="Thiolase-like"/>
    <property type="match status" value="1"/>
</dbReference>
<evidence type="ECO:0000313" key="4">
    <source>
        <dbReference type="EMBL" id="TDL13347.1"/>
    </source>
</evidence>
<evidence type="ECO:0000259" key="3">
    <source>
        <dbReference type="Pfam" id="PF00109"/>
    </source>
</evidence>
<dbReference type="PROSITE" id="PS00606">
    <property type="entry name" value="KS3_1"/>
    <property type="match status" value="1"/>
</dbReference>
<dbReference type="PANTHER" id="PTHR11712:SF336">
    <property type="entry name" value="3-OXOACYL-[ACYL-CARRIER-PROTEIN] SYNTHASE, MITOCHONDRIAL"/>
    <property type="match status" value="1"/>
</dbReference>
<dbReference type="GO" id="GO:0006633">
    <property type="term" value="P:fatty acid biosynthetic process"/>
    <property type="evidence" value="ECO:0007669"/>
    <property type="project" value="InterPro"/>
</dbReference>
<accession>A0A4Y7PDJ8</accession>
<dbReference type="STRING" id="50990.A0A4Y7PDJ8"/>
<dbReference type="AlphaFoldDB" id="A0A4Y7PDJ8"/>
<evidence type="ECO:0000256" key="1">
    <source>
        <dbReference type="ARBA" id="ARBA00013191"/>
    </source>
</evidence>
<dbReference type="CDD" id="cd00828">
    <property type="entry name" value="elong_cond_enzymes"/>
    <property type="match status" value="1"/>
</dbReference>
<dbReference type="InterPro" id="IPR000794">
    <property type="entry name" value="Beta-ketoacyl_synthase"/>
</dbReference>
<dbReference type="GO" id="GO:0004315">
    <property type="term" value="F:3-oxoacyl-[acyl-carrier-protein] synthase activity"/>
    <property type="evidence" value="ECO:0007669"/>
    <property type="project" value="UniProtKB-EC"/>
</dbReference>
<dbReference type="VEuPathDB" id="FungiDB:BD410DRAFT_880801"/>
<sequence>VPENGREIDGLDDKSELAHRIMLVNLLRLLSAVKTKKASRHFVTRPTQVILPLSPNHGLFGNDGLYSESKISLETLFNRWNSESWGEYLCLAGAVIGWTHVTGPMDATNSVAQQAELRRAITQDNSADFIITNGVEAERVLQTVKVNPHANFKFDFPHLESQSSLVDVSQLRGMVDLKKVIVITGFAEVSPWGSSRTRWEMECRGQFTIECCIEMAWIMGHIKHFDGRLPDGTLHVGWVDTKTGQPVDDKEICGKYEKDILTHTGVRLIEPEIFHGYDPKKKSFNQEIELIHDLEPLEVAEEARTWWSMVRKGARVYVPKAFSFSRLVAGQIPTGWDAGRYGIPADIIAQVDRAPLWAFVAAAEPLNAPGITDPYELYKYMHPSEVGTCIGSGMGSMESRRKMFRDRREEKDVQNDILQETFINTTAGWIDLLLMSSSGPIKTPVGACATALQSVEIACDTIIPGKAKVMLTGGYDDVSEEGSYEFSGTASSNWCDRFSMADALSAGLQSFVLWSESLPKDSSFVLVANDPRPEIVATVDDTSFHTATKHDQTNLLNLTTMSNTPQQGLVRNFGEKFQYD</sequence>
<proteinExistence type="predicted"/>
<reference evidence="4 5" key="1">
    <citation type="submission" date="2018-06" db="EMBL/GenBank/DDBJ databases">
        <title>A transcriptomic atlas of mushroom development highlights an independent origin of complex multicellularity.</title>
        <authorList>
            <consortium name="DOE Joint Genome Institute"/>
            <person name="Krizsan K."/>
            <person name="Almasi E."/>
            <person name="Merenyi Z."/>
            <person name="Sahu N."/>
            <person name="Viragh M."/>
            <person name="Koszo T."/>
            <person name="Mondo S."/>
            <person name="Kiss B."/>
            <person name="Balint B."/>
            <person name="Kues U."/>
            <person name="Barry K."/>
            <person name="Hegedus J.C."/>
            <person name="Henrissat B."/>
            <person name="Johnson J."/>
            <person name="Lipzen A."/>
            <person name="Ohm R."/>
            <person name="Nagy I."/>
            <person name="Pangilinan J."/>
            <person name="Yan J."/>
            <person name="Xiong Y."/>
            <person name="Grigoriev I.V."/>
            <person name="Hibbett D.S."/>
            <person name="Nagy L.G."/>
        </authorList>
    </citation>
    <scope>NUCLEOTIDE SEQUENCE [LARGE SCALE GENOMIC DNA]</scope>
    <source>
        <strain evidence="4 5">SZMC22713</strain>
    </source>
</reference>
<feature type="non-terminal residue" evidence="4">
    <location>
        <position position="1"/>
    </location>
</feature>
<feature type="domain" description="Beta-ketoacyl synthase-like N-terminal" evidence="3">
    <location>
        <begin position="328"/>
        <end position="487"/>
    </location>
</feature>
<feature type="non-terminal residue" evidence="4">
    <location>
        <position position="580"/>
    </location>
</feature>
<dbReference type="Pfam" id="PF00109">
    <property type="entry name" value="ketoacyl-synt"/>
    <property type="match status" value="1"/>
</dbReference>
<dbReference type="PANTHER" id="PTHR11712">
    <property type="entry name" value="POLYKETIDE SYNTHASE-RELATED"/>
    <property type="match status" value="1"/>
</dbReference>
<evidence type="ECO:0000313" key="5">
    <source>
        <dbReference type="Proteomes" id="UP000294933"/>
    </source>
</evidence>
<dbReference type="OrthoDB" id="4251012at2759"/>
<evidence type="ECO:0000256" key="2">
    <source>
        <dbReference type="ARBA" id="ARBA00022679"/>
    </source>
</evidence>
<dbReference type="EMBL" id="ML170699">
    <property type="protein sequence ID" value="TDL13347.1"/>
    <property type="molecule type" value="Genomic_DNA"/>
</dbReference>
<name>A0A4Y7PDJ8_9AGAM</name>
<dbReference type="GO" id="GO:0005829">
    <property type="term" value="C:cytosol"/>
    <property type="evidence" value="ECO:0007669"/>
    <property type="project" value="TreeGrafter"/>
</dbReference>
<keyword evidence="2" id="KW-0808">Transferase</keyword>
<dbReference type="InterPro" id="IPR016039">
    <property type="entry name" value="Thiolase-like"/>
</dbReference>
<dbReference type="InterPro" id="IPR014030">
    <property type="entry name" value="Ketoacyl_synth_N"/>
</dbReference>
<dbReference type="Gene3D" id="3.40.47.10">
    <property type="match status" value="1"/>
</dbReference>
<keyword evidence="5" id="KW-1185">Reference proteome</keyword>
<dbReference type="EC" id="2.3.1.41" evidence="1"/>
<protein>
    <recommendedName>
        <fullName evidence="1">beta-ketoacyl-[acyl-carrier-protein] synthase I</fullName>
        <ecNumber evidence="1">2.3.1.41</ecNumber>
    </recommendedName>
</protein>
<gene>
    <name evidence="4" type="ORF">BD410DRAFT_880801</name>
</gene>
<organism evidence="4 5">
    <name type="scientific">Rickenella mellea</name>
    <dbReference type="NCBI Taxonomy" id="50990"/>
    <lineage>
        <taxon>Eukaryota</taxon>
        <taxon>Fungi</taxon>
        <taxon>Dikarya</taxon>
        <taxon>Basidiomycota</taxon>
        <taxon>Agaricomycotina</taxon>
        <taxon>Agaricomycetes</taxon>
        <taxon>Hymenochaetales</taxon>
        <taxon>Rickenellaceae</taxon>
        <taxon>Rickenella</taxon>
    </lineage>
</organism>
<dbReference type="InterPro" id="IPR018201">
    <property type="entry name" value="Ketoacyl_synth_AS"/>
</dbReference>
<dbReference type="Proteomes" id="UP000294933">
    <property type="component" value="Unassembled WGS sequence"/>
</dbReference>